<evidence type="ECO:0000259" key="1">
    <source>
        <dbReference type="Pfam" id="PF01471"/>
    </source>
</evidence>
<dbReference type="AlphaFoldDB" id="A0A4R2NQB6"/>
<dbReference type="Proteomes" id="UP000294564">
    <property type="component" value="Unassembled WGS sequence"/>
</dbReference>
<dbReference type="Gene3D" id="1.10.101.10">
    <property type="entry name" value="PGBD-like superfamily/PGBD"/>
    <property type="match status" value="1"/>
</dbReference>
<comment type="caution">
    <text evidence="3">The sequence shown here is derived from an EMBL/GenBank/DDBJ whole genome shotgun (WGS) entry which is preliminary data.</text>
</comment>
<feature type="domain" description="Peptidoglycan binding-like" evidence="1">
    <location>
        <begin position="25"/>
        <end position="86"/>
    </location>
</feature>
<organism evidence="3 4">
    <name type="scientific">Tenacibaculum skagerrakense</name>
    <dbReference type="NCBI Taxonomy" id="186571"/>
    <lineage>
        <taxon>Bacteria</taxon>
        <taxon>Pseudomonadati</taxon>
        <taxon>Bacteroidota</taxon>
        <taxon>Flavobacteriia</taxon>
        <taxon>Flavobacteriales</taxon>
        <taxon>Flavobacteriaceae</taxon>
        <taxon>Tenacibaculum</taxon>
    </lineage>
</organism>
<evidence type="ECO:0000259" key="2">
    <source>
        <dbReference type="Pfam" id="PF05257"/>
    </source>
</evidence>
<sequence>MKKNWYQKELVIKDTQRRNGDHNNRKDTRKIQSWLTLYSIQNPHSGTATDVDGDFGPATEKAVKNFQKEKGLFENGIVTQETFDVLCANLKDAFDKPLTATNLRDLVIEAAENHLRNHPYELIIDGQSNSGPWVRSYMDGNDGSPWYWCMGFVQAIIDQAASALDKNFRNLMPQTYSCDTVGTTGLNKGILTRYTALRNDSSLIKPGDIFLIQRSSFDWTHTGIITSVNNGVIETIEGNTNIAGSRNGVAVLKRTRNFLKSKIDVFSIEPLV</sequence>
<dbReference type="InterPro" id="IPR007921">
    <property type="entry name" value="CHAP_dom"/>
</dbReference>
<dbReference type="OrthoDB" id="9812621at2"/>
<name>A0A4R2NQB6_9FLAO</name>
<gene>
    <name evidence="3" type="ORF">EV195_107215</name>
</gene>
<dbReference type="RefSeq" id="WP_132795315.1">
    <property type="nucleotide sequence ID" value="NZ_SLXM01000007.1"/>
</dbReference>
<reference evidence="3 4" key="1">
    <citation type="submission" date="2019-03" db="EMBL/GenBank/DDBJ databases">
        <title>Genomic Encyclopedia of Type Strains, Phase IV (KMG-IV): sequencing the most valuable type-strain genomes for metagenomic binning, comparative biology and taxonomic classification.</title>
        <authorList>
            <person name="Goeker M."/>
        </authorList>
    </citation>
    <scope>NUCLEOTIDE SEQUENCE [LARGE SCALE GENOMIC DNA]</scope>
    <source>
        <strain evidence="3 4">DSM 14836</strain>
    </source>
</reference>
<evidence type="ECO:0000313" key="3">
    <source>
        <dbReference type="EMBL" id="TCP24049.1"/>
    </source>
</evidence>
<feature type="domain" description="Peptidase C51" evidence="2">
    <location>
        <begin position="143"/>
        <end position="239"/>
    </location>
</feature>
<dbReference type="SUPFAM" id="SSF47090">
    <property type="entry name" value="PGBD-like"/>
    <property type="match status" value="1"/>
</dbReference>
<dbReference type="EMBL" id="SLXM01000007">
    <property type="protein sequence ID" value="TCP24049.1"/>
    <property type="molecule type" value="Genomic_DNA"/>
</dbReference>
<dbReference type="InterPro" id="IPR036365">
    <property type="entry name" value="PGBD-like_sf"/>
</dbReference>
<proteinExistence type="predicted"/>
<dbReference type="Pfam" id="PF05257">
    <property type="entry name" value="CHAP"/>
    <property type="match status" value="1"/>
</dbReference>
<evidence type="ECO:0000313" key="4">
    <source>
        <dbReference type="Proteomes" id="UP000294564"/>
    </source>
</evidence>
<protein>
    <submittedName>
        <fullName evidence="3">CHAP domain-containing protein</fullName>
    </submittedName>
</protein>
<dbReference type="InterPro" id="IPR002477">
    <property type="entry name" value="Peptidoglycan-bd-like"/>
</dbReference>
<dbReference type="Pfam" id="PF01471">
    <property type="entry name" value="PG_binding_1"/>
    <property type="match status" value="1"/>
</dbReference>
<dbReference type="InterPro" id="IPR036366">
    <property type="entry name" value="PGBDSf"/>
</dbReference>
<accession>A0A4R2NQB6</accession>
<keyword evidence="4" id="KW-1185">Reference proteome</keyword>